<reference evidence="2 3" key="1">
    <citation type="submission" date="2022-10" db="EMBL/GenBank/DDBJ databases">
        <title>Defluviimonas sp. nov., isolated from ocean surface sediments.</title>
        <authorList>
            <person name="He W."/>
            <person name="Wang L."/>
            <person name="Zhang D.-F."/>
        </authorList>
    </citation>
    <scope>NUCLEOTIDE SEQUENCE [LARGE SCALE GENOMIC DNA]</scope>
    <source>
        <strain evidence="2 3">WL0024</strain>
    </source>
</reference>
<sequence length="168" mass="17517">MRGPLPAAVLALTAAFPAPAPAKTAEEAAAVNMQLAAEICLRNYRTPEKVVDAFTAAGFSLAPGADPGTHEVTAPELWGVIEPGSEQSYCTFQSSQVPLAMAQAIGTALAERLFPGQVQTGHPERGLATPCDGLSVFAPRRLIWIHYAQAGNSGECIDDGTSAIILNM</sequence>
<evidence type="ECO:0000313" key="2">
    <source>
        <dbReference type="EMBL" id="MCU9850662.1"/>
    </source>
</evidence>
<name>A0ABT2X9P5_9RHOB</name>
<organism evidence="2 3">
    <name type="scientific">Albidovulum salinarum</name>
    <dbReference type="NCBI Taxonomy" id="2984153"/>
    <lineage>
        <taxon>Bacteria</taxon>
        <taxon>Pseudomonadati</taxon>
        <taxon>Pseudomonadota</taxon>
        <taxon>Alphaproteobacteria</taxon>
        <taxon>Rhodobacterales</taxon>
        <taxon>Paracoccaceae</taxon>
        <taxon>Albidovulum</taxon>
    </lineage>
</organism>
<evidence type="ECO:0000256" key="1">
    <source>
        <dbReference type="SAM" id="SignalP"/>
    </source>
</evidence>
<proteinExistence type="predicted"/>
<feature type="chain" id="PRO_5045603047" evidence="1">
    <location>
        <begin position="23"/>
        <end position="168"/>
    </location>
</feature>
<evidence type="ECO:0000313" key="3">
    <source>
        <dbReference type="Proteomes" id="UP001209535"/>
    </source>
</evidence>
<gene>
    <name evidence="2" type="ORF">OEZ60_22095</name>
</gene>
<dbReference type="EMBL" id="JAOVQO010000058">
    <property type="protein sequence ID" value="MCU9850662.1"/>
    <property type="molecule type" value="Genomic_DNA"/>
</dbReference>
<accession>A0ABT2X9P5</accession>
<keyword evidence="3" id="KW-1185">Reference proteome</keyword>
<keyword evidence="1" id="KW-0732">Signal</keyword>
<dbReference type="Proteomes" id="UP001209535">
    <property type="component" value="Unassembled WGS sequence"/>
</dbReference>
<comment type="caution">
    <text evidence="2">The sequence shown here is derived from an EMBL/GenBank/DDBJ whole genome shotgun (WGS) entry which is preliminary data.</text>
</comment>
<protein>
    <submittedName>
        <fullName evidence="2">Uncharacterized protein</fullName>
    </submittedName>
</protein>
<feature type="signal peptide" evidence="1">
    <location>
        <begin position="1"/>
        <end position="22"/>
    </location>
</feature>
<dbReference type="RefSeq" id="WP_263341012.1">
    <property type="nucleotide sequence ID" value="NZ_JAOVQO010000058.1"/>
</dbReference>